<dbReference type="HOGENOM" id="CLU_2368634_0_0_9"/>
<dbReference type="EMBL" id="CP002273">
    <property type="protein sequence ID" value="ADO38204.1"/>
    <property type="molecule type" value="Genomic_DNA"/>
</dbReference>
<accession>E3GF70</accession>
<reference key="1">
    <citation type="submission" date="2010-09" db="EMBL/GenBank/DDBJ databases">
        <authorList>
            <person name="Roh H."/>
            <person name="Ko H.-J."/>
            <person name="Kim D."/>
            <person name="Choi D.G."/>
            <person name="Park S."/>
            <person name="Kim S."/>
            <person name="Kim K.H."/>
            <person name="Chang I.S."/>
            <person name="Choi I.-G."/>
        </authorList>
    </citation>
    <scope>NUCLEOTIDE SEQUENCE</scope>
    <source>
        <strain>KIST612</strain>
    </source>
</reference>
<protein>
    <submittedName>
        <fullName evidence="2">Uncharacterized protein</fullName>
    </submittedName>
</protein>
<reference evidence="2 3" key="2">
    <citation type="journal article" date="2011" name="J. Bacteriol.">
        <title>Complete genome sequence of a carbon monoxide-utilizing acetogen, Eubacterium limosum KIST612.</title>
        <authorList>
            <person name="Roh H."/>
            <person name="Ko H.J."/>
            <person name="Kim D."/>
            <person name="Choi D.G."/>
            <person name="Park S."/>
            <person name="Kim S."/>
            <person name="Chang I.S."/>
            <person name="Choi I.G."/>
        </authorList>
    </citation>
    <scope>NUCLEOTIDE SEQUENCE [LARGE SCALE GENOMIC DNA]</scope>
    <source>
        <strain evidence="2 3">KIST612</strain>
    </source>
</reference>
<dbReference type="AlphaFoldDB" id="E3GF70"/>
<evidence type="ECO:0000313" key="2">
    <source>
        <dbReference type="EMBL" id="ADO38204.1"/>
    </source>
</evidence>
<dbReference type="KEGG" id="elm:ELI_1265"/>
<name>E3GF70_9FIRM</name>
<sequence length="95" mass="10924">MACDKDTPLGSGPRGLPSQLFLEKPSLDHLPGLFKVISKRFHVNINEILLGMTQKPPDYKGFRVYISAYGDGYCFLVYYRKNKDDKWTKVEIDHT</sequence>
<keyword evidence="3" id="KW-1185">Reference proteome</keyword>
<dbReference type="EMBL" id="CP002273">
    <property type="protein sequence ID" value="ADO36251.1"/>
    <property type="molecule type" value="Genomic_DNA"/>
</dbReference>
<gene>
    <name evidence="1" type="ordered locus">ELI_1265</name>
    <name evidence="2" type="ordered locus">ELI_3235</name>
</gene>
<dbReference type="GeneID" id="68364223"/>
<organism evidence="2 3">
    <name type="scientific">Eubacterium callanderi</name>
    <dbReference type="NCBI Taxonomy" id="53442"/>
    <lineage>
        <taxon>Bacteria</taxon>
        <taxon>Bacillati</taxon>
        <taxon>Bacillota</taxon>
        <taxon>Clostridia</taxon>
        <taxon>Eubacteriales</taxon>
        <taxon>Eubacteriaceae</taxon>
        <taxon>Eubacterium</taxon>
    </lineage>
</organism>
<dbReference type="KEGG" id="elm:ELI_3235"/>
<evidence type="ECO:0000313" key="3">
    <source>
        <dbReference type="Proteomes" id="UP000006873"/>
    </source>
</evidence>
<dbReference type="Proteomes" id="UP000006873">
    <property type="component" value="Chromosome"/>
</dbReference>
<evidence type="ECO:0000313" key="1">
    <source>
        <dbReference type="EMBL" id="ADO36251.1"/>
    </source>
</evidence>
<proteinExistence type="predicted"/>
<dbReference type="RefSeq" id="WP_013379572.1">
    <property type="nucleotide sequence ID" value="NC_014624.2"/>
</dbReference>